<accession>A0A143PHC6</accession>
<dbReference type="Proteomes" id="UP000076079">
    <property type="component" value="Chromosome"/>
</dbReference>
<proteinExistence type="predicted"/>
<organism evidence="2 3">
    <name type="scientific">Luteitalea pratensis</name>
    <dbReference type="NCBI Taxonomy" id="1855912"/>
    <lineage>
        <taxon>Bacteria</taxon>
        <taxon>Pseudomonadati</taxon>
        <taxon>Acidobacteriota</taxon>
        <taxon>Vicinamibacteria</taxon>
        <taxon>Vicinamibacterales</taxon>
        <taxon>Vicinamibacteraceae</taxon>
        <taxon>Luteitalea</taxon>
    </lineage>
</organism>
<protein>
    <recommendedName>
        <fullName evidence="4">DUF4157 domain-containing protein</fullName>
    </recommendedName>
</protein>
<evidence type="ECO:0000313" key="3">
    <source>
        <dbReference type="Proteomes" id="UP000076079"/>
    </source>
</evidence>
<keyword evidence="1" id="KW-0732">Signal</keyword>
<feature type="chain" id="PRO_5007511388" description="DUF4157 domain-containing protein" evidence="1">
    <location>
        <begin position="21"/>
        <end position="216"/>
    </location>
</feature>
<feature type="signal peptide" evidence="1">
    <location>
        <begin position="1"/>
        <end position="20"/>
    </location>
</feature>
<gene>
    <name evidence="2" type="ORF">LuPra_00997</name>
</gene>
<evidence type="ECO:0000313" key="2">
    <source>
        <dbReference type="EMBL" id="AMY07816.1"/>
    </source>
</evidence>
<evidence type="ECO:0008006" key="4">
    <source>
        <dbReference type="Google" id="ProtNLM"/>
    </source>
</evidence>
<dbReference type="KEGG" id="abac:LuPra_00997"/>
<sequence length="216" mass="23173" precursor="true">MTRSSSLLLLIILMSAGVQARPCGDVPKLALGTTAIAGISASGARMPGKSEWPCRLGVPRPIIPRVQELWMASRTFRQQCIRLAESDVTIAVGFSLMLPPNLRAASKILKRDGRVFYVSTTLRDDQYIEEDLPHELEHAIEQIEGRDLATDAAAGRGAWPSALHGYETVRARAAARQVREEVRAARCRGTSALVVAEPAARPAGAVTLAIAPASPS</sequence>
<keyword evidence="3" id="KW-1185">Reference proteome</keyword>
<dbReference type="AlphaFoldDB" id="A0A143PHC6"/>
<reference evidence="3" key="2">
    <citation type="submission" date="2016-04" db="EMBL/GenBank/DDBJ databases">
        <title>First Complete Genome Sequence of a Subdivision 6 Acidobacterium.</title>
        <authorList>
            <person name="Huang S."/>
            <person name="Vieira S."/>
            <person name="Bunk B."/>
            <person name="Riedel T."/>
            <person name="Sproeer C."/>
            <person name="Overmann J."/>
        </authorList>
    </citation>
    <scope>NUCLEOTIDE SEQUENCE [LARGE SCALE GENOMIC DNA]</scope>
    <source>
        <strain evidence="3">DSM 100886 HEG_-6_39</strain>
    </source>
</reference>
<name>A0A143PHC6_LUTPR</name>
<reference evidence="2 3" key="1">
    <citation type="journal article" date="2016" name="Genome Announc.">
        <title>First Complete Genome Sequence of a Subdivision 6 Acidobacterium Strain.</title>
        <authorList>
            <person name="Huang S."/>
            <person name="Vieira S."/>
            <person name="Bunk B."/>
            <person name="Riedel T."/>
            <person name="Sproer C."/>
            <person name="Overmann J."/>
        </authorList>
    </citation>
    <scope>NUCLEOTIDE SEQUENCE [LARGE SCALE GENOMIC DNA]</scope>
    <source>
        <strain evidence="3">DSM 100886 HEG_-6_39</strain>
    </source>
</reference>
<dbReference type="RefSeq" id="WP_157898754.1">
    <property type="nucleotide sequence ID" value="NZ_CP015136.1"/>
</dbReference>
<dbReference type="EMBL" id="CP015136">
    <property type="protein sequence ID" value="AMY07816.1"/>
    <property type="molecule type" value="Genomic_DNA"/>
</dbReference>
<evidence type="ECO:0000256" key="1">
    <source>
        <dbReference type="SAM" id="SignalP"/>
    </source>
</evidence>